<evidence type="ECO:0000313" key="1">
    <source>
        <dbReference type="EMBL" id="KAF8423003.1"/>
    </source>
</evidence>
<dbReference type="EMBL" id="WHUW01000119">
    <property type="protein sequence ID" value="KAF8423003.1"/>
    <property type="molecule type" value="Genomic_DNA"/>
</dbReference>
<sequence>MVNEEKLQVLKTLLDRKWLTEADVEGDELLQQDTCKEELAVADQKVKNLIELYNMPRTQTSKLPMTSNSSIKVCHRLIVKGVVYDHTMGVFLLHVRESRLPVVIKVIRV</sequence>
<gene>
    <name evidence="1" type="ORF">L210DRAFT_3509847</name>
</gene>
<keyword evidence="2" id="KW-1185">Reference proteome</keyword>
<reference evidence="1" key="1">
    <citation type="submission" date="2019-10" db="EMBL/GenBank/DDBJ databases">
        <authorList>
            <consortium name="DOE Joint Genome Institute"/>
            <person name="Kuo A."/>
            <person name="Miyauchi S."/>
            <person name="Kiss E."/>
            <person name="Drula E."/>
            <person name="Kohler A."/>
            <person name="Sanchez-Garcia M."/>
            <person name="Andreopoulos B."/>
            <person name="Barry K.W."/>
            <person name="Bonito G."/>
            <person name="Buee M."/>
            <person name="Carver A."/>
            <person name="Chen C."/>
            <person name="Cichocki N."/>
            <person name="Clum A."/>
            <person name="Culley D."/>
            <person name="Crous P.W."/>
            <person name="Fauchery L."/>
            <person name="Girlanda M."/>
            <person name="Hayes R."/>
            <person name="Keri Z."/>
            <person name="LaButti K."/>
            <person name="Lipzen A."/>
            <person name="Lombard V."/>
            <person name="Magnuson J."/>
            <person name="Maillard F."/>
            <person name="Morin E."/>
            <person name="Murat C."/>
            <person name="Nolan M."/>
            <person name="Ohm R."/>
            <person name="Pangilinan J."/>
            <person name="Pereira M."/>
            <person name="Perotto S."/>
            <person name="Peter M."/>
            <person name="Riley R."/>
            <person name="Sitrit Y."/>
            <person name="Stielow B."/>
            <person name="Szollosi G."/>
            <person name="Zifcakova L."/>
            <person name="Stursova M."/>
            <person name="Spatafora J.W."/>
            <person name="Tedersoo L."/>
            <person name="Vaario L.-M."/>
            <person name="Yamada A."/>
            <person name="Yan M."/>
            <person name="Wang P."/>
            <person name="Xu J."/>
            <person name="Bruns T."/>
            <person name="Baldrian P."/>
            <person name="Vilgalys R."/>
            <person name="Henrissat B."/>
            <person name="Grigoriev I.V."/>
            <person name="Hibbett D."/>
            <person name="Nagy L.G."/>
            <person name="Martin F.M."/>
        </authorList>
    </citation>
    <scope>NUCLEOTIDE SEQUENCE</scope>
    <source>
        <strain evidence="1">BED1</strain>
    </source>
</reference>
<reference evidence="1" key="2">
    <citation type="journal article" date="2020" name="Nat. Commun.">
        <title>Large-scale genome sequencing of mycorrhizal fungi provides insights into the early evolution of symbiotic traits.</title>
        <authorList>
            <person name="Miyauchi S."/>
            <person name="Kiss E."/>
            <person name="Kuo A."/>
            <person name="Drula E."/>
            <person name="Kohler A."/>
            <person name="Sanchez-Garcia M."/>
            <person name="Morin E."/>
            <person name="Andreopoulos B."/>
            <person name="Barry K.W."/>
            <person name="Bonito G."/>
            <person name="Buee M."/>
            <person name="Carver A."/>
            <person name="Chen C."/>
            <person name="Cichocki N."/>
            <person name="Clum A."/>
            <person name="Culley D."/>
            <person name="Crous P.W."/>
            <person name="Fauchery L."/>
            <person name="Girlanda M."/>
            <person name="Hayes R.D."/>
            <person name="Keri Z."/>
            <person name="LaButti K."/>
            <person name="Lipzen A."/>
            <person name="Lombard V."/>
            <person name="Magnuson J."/>
            <person name="Maillard F."/>
            <person name="Murat C."/>
            <person name="Nolan M."/>
            <person name="Ohm R.A."/>
            <person name="Pangilinan J."/>
            <person name="Pereira M.F."/>
            <person name="Perotto S."/>
            <person name="Peter M."/>
            <person name="Pfister S."/>
            <person name="Riley R."/>
            <person name="Sitrit Y."/>
            <person name="Stielow J.B."/>
            <person name="Szollosi G."/>
            <person name="Zifcakova L."/>
            <person name="Stursova M."/>
            <person name="Spatafora J.W."/>
            <person name="Tedersoo L."/>
            <person name="Vaario L.M."/>
            <person name="Yamada A."/>
            <person name="Yan M."/>
            <person name="Wang P."/>
            <person name="Xu J."/>
            <person name="Bruns T."/>
            <person name="Baldrian P."/>
            <person name="Vilgalys R."/>
            <person name="Dunand C."/>
            <person name="Henrissat B."/>
            <person name="Grigoriev I.V."/>
            <person name="Hibbett D."/>
            <person name="Nagy L.G."/>
            <person name="Martin F.M."/>
        </authorList>
    </citation>
    <scope>NUCLEOTIDE SEQUENCE</scope>
    <source>
        <strain evidence="1">BED1</strain>
    </source>
</reference>
<evidence type="ECO:0000313" key="2">
    <source>
        <dbReference type="Proteomes" id="UP001194468"/>
    </source>
</evidence>
<name>A0AAD4BEK6_BOLED</name>
<accession>A0AAD4BEK6</accession>
<organism evidence="1 2">
    <name type="scientific">Boletus edulis BED1</name>
    <dbReference type="NCBI Taxonomy" id="1328754"/>
    <lineage>
        <taxon>Eukaryota</taxon>
        <taxon>Fungi</taxon>
        <taxon>Dikarya</taxon>
        <taxon>Basidiomycota</taxon>
        <taxon>Agaricomycotina</taxon>
        <taxon>Agaricomycetes</taxon>
        <taxon>Agaricomycetidae</taxon>
        <taxon>Boletales</taxon>
        <taxon>Boletineae</taxon>
        <taxon>Boletaceae</taxon>
        <taxon>Boletoideae</taxon>
        <taxon>Boletus</taxon>
    </lineage>
</organism>
<comment type="caution">
    <text evidence="1">The sequence shown here is derived from an EMBL/GenBank/DDBJ whole genome shotgun (WGS) entry which is preliminary data.</text>
</comment>
<proteinExistence type="predicted"/>
<dbReference type="Proteomes" id="UP001194468">
    <property type="component" value="Unassembled WGS sequence"/>
</dbReference>
<protein>
    <submittedName>
        <fullName evidence="1">Uncharacterized protein</fullName>
    </submittedName>
</protein>
<dbReference type="AlphaFoldDB" id="A0AAD4BEK6"/>